<evidence type="ECO:0000259" key="10">
    <source>
        <dbReference type="PROSITE" id="PS50110"/>
    </source>
</evidence>
<comment type="similarity">
    <text evidence="6">Belongs to the CheB family.</text>
</comment>
<dbReference type="InterPro" id="IPR000673">
    <property type="entry name" value="Sig_transdc_resp-reg_Me-estase"/>
</dbReference>
<evidence type="ECO:0000256" key="2">
    <source>
        <dbReference type="ARBA" id="ARBA00022500"/>
    </source>
</evidence>
<dbReference type="HAMAP" id="MF_00099">
    <property type="entry name" value="CheB_chemtxs"/>
    <property type="match status" value="1"/>
</dbReference>
<dbReference type="EMBL" id="BAABEX010000011">
    <property type="protein sequence ID" value="GAA4423971.1"/>
    <property type="molecule type" value="Genomic_DNA"/>
</dbReference>
<dbReference type="PROSITE" id="PS50122">
    <property type="entry name" value="CHEB"/>
    <property type="match status" value="1"/>
</dbReference>
<evidence type="ECO:0000256" key="9">
    <source>
        <dbReference type="SAM" id="MobiDB-lite"/>
    </source>
</evidence>
<keyword evidence="1 6" id="KW-0963">Cytoplasm</keyword>
<dbReference type="CDD" id="cd16432">
    <property type="entry name" value="CheB_Rec"/>
    <property type="match status" value="1"/>
</dbReference>
<feature type="active site" evidence="6 7">
    <location>
        <position position="309"/>
    </location>
</feature>
<feature type="domain" description="Response regulatory" evidence="10">
    <location>
        <begin position="5"/>
        <end position="120"/>
    </location>
</feature>
<feature type="compositionally biased region" description="Low complexity" evidence="9">
    <location>
        <begin position="134"/>
        <end position="144"/>
    </location>
</feature>
<dbReference type="Gene3D" id="3.40.50.2300">
    <property type="match status" value="1"/>
</dbReference>
<keyword evidence="13" id="KW-1185">Reference proteome</keyword>
<dbReference type="Proteomes" id="UP001501788">
    <property type="component" value="Unassembled WGS sequence"/>
</dbReference>
<feature type="active site" evidence="6 7">
    <location>
        <position position="211"/>
    </location>
</feature>
<dbReference type="EC" id="3.5.1.44" evidence="6"/>
<dbReference type="Pfam" id="PF01339">
    <property type="entry name" value="CheB_methylest"/>
    <property type="match status" value="1"/>
</dbReference>
<dbReference type="Gene3D" id="3.40.50.180">
    <property type="entry name" value="Methylesterase CheB, C-terminal domain"/>
    <property type="match status" value="1"/>
</dbReference>
<keyword evidence="3 6" id="KW-0597">Phosphoprotein</keyword>
<dbReference type="InterPro" id="IPR011006">
    <property type="entry name" value="CheY-like_superfamily"/>
</dbReference>
<comment type="catalytic activity">
    <reaction evidence="6">
        <text>L-glutaminyl-[protein] + H2O = L-glutamyl-[protein] + NH4(+)</text>
        <dbReference type="Rhea" id="RHEA:16441"/>
        <dbReference type="Rhea" id="RHEA-COMP:10207"/>
        <dbReference type="Rhea" id="RHEA-COMP:10208"/>
        <dbReference type="ChEBI" id="CHEBI:15377"/>
        <dbReference type="ChEBI" id="CHEBI:28938"/>
        <dbReference type="ChEBI" id="CHEBI:29973"/>
        <dbReference type="ChEBI" id="CHEBI:30011"/>
        <dbReference type="EC" id="3.5.1.44"/>
    </reaction>
</comment>
<dbReference type="Pfam" id="PF00072">
    <property type="entry name" value="Response_reg"/>
    <property type="match status" value="1"/>
</dbReference>
<dbReference type="RefSeq" id="WP_345063310.1">
    <property type="nucleotide sequence ID" value="NZ_BAABEX010000011.1"/>
</dbReference>
<dbReference type="InterPro" id="IPR008248">
    <property type="entry name" value="CheB-like"/>
</dbReference>
<evidence type="ECO:0000256" key="1">
    <source>
        <dbReference type="ARBA" id="ARBA00022490"/>
    </source>
</evidence>
<dbReference type="PANTHER" id="PTHR42872">
    <property type="entry name" value="PROTEIN-GLUTAMATE METHYLESTERASE/PROTEIN-GLUTAMINE GLUTAMINASE"/>
    <property type="match status" value="1"/>
</dbReference>
<comment type="caution">
    <text evidence="12">The sequence shown here is derived from an EMBL/GenBank/DDBJ whole genome shotgun (WGS) entry which is preliminary data.</text>
</comment>
<comment type="function">
    <text evidence="6">Involved in chemotaxis. Part of a chemotaxis signal transduction system that modulates chemotaxis in response to various stimuli. Catalyzes the demethylation of specific methylglutamate residues introduced into the chemoreceptors (methyl-accepting chemotaxis proteins or MCP) by CheR. Also mediates the irreversible deamidation of specific glutamine residues to glutamic acid.</text>
</comment>
<dbReference type="PIRSF" id="PIRSF000876">
    <property type="entry name" value="RR_chemtxs_CheB"/>
    <property type="match status" value="1"/>
</dbReference>
<dbReference type="GO" id="GO:0032259">
    <property type="term" value="P:methylation"/>
    <property type="evidence" value="ECO:0007669"/>
    <property type="project" value="UniProtKB-KW"/>
</dbReference>
<reference evidence="13" key="1">
    <citation type="journal article" date="2019" name="Int. J. Syst. Evol. Microbiol.">
        <title>The Global Catalogue of Microorganisms (GCM) 10K type strain sequencing project: providing services to taxonomists for standard genome sequencing and annotation.</title>
        <authorList>
            <consortium name="The Broad Institute Genomics Platform"/>
            <consortium name="The Broad Institute Genome Sequencing Center for Infectious Disease"/>
            <person name="Wu L."/>
            <person name="Ma J."/>
        </authorList>
    </citation>
    <scope>NUCLEOTIDE SEQUENCE [LARGE SCALE GENOMIC DNA]</scope>
    <source>
        <strain evidence="13">JCM 31890</strain>
    </source>
</reference>
<evidence type="ECO:0000256" key="4">
    <source>
        <dbReference type="ARBA" id="ARBA00022801"/>
    </source>
</evidence>
<keyword evidence="12" id="KW-0489">Methyltransferase</keyword>
<evidence type="ECO:0000256" key="7">
    <source>
        <dbReference type="PROSITE-ProRule" id="PRU00050"/>
    </source>
</evidence>
<comment type="catalytic activity">
    <reaction evidence="5 6">
        <text>[protein]-L-glutamate 5-O-methyl ester + H2O = L-glutamyl-[protein] + methanol + H(+)</text>
        <dbReference type="Rhea" id="RHEA:23236"/>
        <dbReference type="Rhea" id="RHEA-COMP:10208"/>
        <dbReference type="Rhea" id="RHEA-COMP:10311"/>
        <dbReference type="ChEBI" id="CHEBI:15377"/>
        <dbReference type="ChEBI" id="CHEBI:15378"/>
        <dbReference type="ChEBI" id="CHEBI:17790"/>
        <dbReference type="ChEBI" id="CHEBI:29973"/>
        <dbReference type="ChEBI" id="CHEBI:82795"/>
        <dbReference type="EC" id="3.1.1.61"/>
    </reaction>
</comment>
<evidence type="ECO:0000259" key="11">
    <source>
        <dbReference type="PROSITE" id="PS50122"/>
    </source>
</evidence>
<dbReference type="SUPFAM" id="SSF52738">
    <property type="entry name" value="Methylesterase CheB, C-terminal domain"/>
    <property type="match status" value="1"/>
</dbReference>
<feature type="modified residue" description="4-aspartylphosphate" evidence="6 8">
    <location>
        <position position="54"/>
    </location>
</feature>
<evidence type="ECO:0000256" key="3">
    <source>
        <dbReference type="ARBA" id="ARBA00022553"/>
    </source>
</evidence>
<dbReference type="PROSITE" id="PS50110">
    <property type="entry name" value="RESPONSE_REGULATORY"/>
    <property type="match status" value="1"/>
</dbReference>
<dbReference type="CDD" id="cd17541">
    <property type="entry name" value="REC_CheB-like"/>
    <property type="match status" value="1"/>
</dbReference>
<dbReference type="PANTHER" id="PTHR42872:SF6">
    <property type="entry name" value="PROTEIN-GLUTAMATE METHYLESTERASE_PROTEIN-GLUTAMINE GLUTAMINASE"/>
    <property type="match status" value="1"/>
</dbReference>
<dbReference type="InterPro" id="IPR035909">
    <property type="entry name" value="CheB_C"/>
</dbReference>
<gene>
    <name evidence="6 12" type="primary">cheB</name>
    <name evidence="12" type="ORF">GCM10023090_16870</name>
</gene>
<proteinExistence type="inferred from homology"/>
<dbReference type="NCBIfam" id="NF001965">
    <property type="entry name" value="PRK00742.1"/>
    <property type="match status" value="1"/>
</dbReference>
<feature type="domain" description="CheB-type methylesterase" evidence="11">
    <location>
        <begin position="172"/>
        <end position="366"/>
    </location>
</feature>
<evidence type="ECO:0000313" key="13">
    <source>
        <dbReference type="Proteomes" id="UP001501788"/>
    </source>
</evidence>
<dbReference type="EC" id="3.1.1.61" evidence="6"/>
<comment type="PTM">
    <text evidence="6">Phosphorylated by CheA. Phosphorylation of the N-terminal regulatory domain activates the methylesterase activity.</text>
</comment>
<dbReference type="SUPFAM" id="SSF52172">
    <property type="entry name" value="CheY-like"/>
    <property type="match status" value="1"/>
</dbReference>
<organism evidence="12 13">
    <name type="scientific">Acidovorax lacteus</name>
    <dbReference type="NCBI Taxonomy" id="1924988"/>
    <lineage>
        <taxon>Bacteria</taxon>
        <taxon>Pseudomonadati</taxon>
        <taxon>Pseudomonadota</taxon>
        <taxon>Betaproteobacteria</taxon>
        <taxon>Burkholderiales</taxon>
        <taxon>Comamonadaceae</taxon>
        <taxon>Acidovorax</taxon>
    </lineage>
</organism>
<evidence type="ECO:0000256" key="5">
    <source>
        <dbReference type="ARBA" id="ARBA00048267"/>
    </source>
</evidence>
<dbReference type="InterPro" id="IPR001789">
    <property type="entry name" value="Sig_transdc_resp-reg_receiver"/>
</dbReference>
<keyword evidence="12" id="KW-0808">Transferase</keyword>
<feature type="active site" evidence="6 7">
    <location>
        <position position="184"/>
    </location>
</feature>
<feature type="region of interest" description="Disordered" evidence="9">
    <location>
        <begin position="134"/>
        <end position="153"/>
    </location>
</feature>
<dbReference type="GO" id="GO:0008168">
    <property type="term" value="F:methyltransferase activity"/>
    <property type="evidence" value="ECO:0007669"/>
    <property type="project" value="UniProtKB-KW"/>
</dbReference>
<dbReference type="SMART" id="SM00448">
    <property type="entry name" value="REC"/>
    <property type="match status" value="1"/>
</dbReference>
<name>A0ABP8L801_9BURK</name>
<evidence type="ECO:0000313" key="12">
    <source>
        <dbReference type="EMBL" id="GAA4423971.1"/>
    </source>
</evidence>
<keyword evidence="4 6" id="KW-0378">Hydrolase</keyword>
<evidence type="ECO:0000256" key="8">
    <source>
        <dbReference type="PROSITE-ProRule" id="PRU00169"/>
    </source>
</evidence>
<sequence>MKVTKVLVVDDSALMRRTLGQILRDAGMEVEMARNGVEAVDRLVQYHPDVVTLDVNMPEMDGLTSLSLMMQVRPTPVVMVSSLTEKGAMATLEALALGAVDCIAKPGGTISLNIEQVALELVTKVRAAAQAKPRAGARQRLAGQRRQESRGPCVRNAGSVATEAVGATRATAGEYQGLVLMGVSTGGPRTLEDILPHLPAHCPWPVLLAQHMPANFTQVLARRMDGLCAVHVCEVDRPTRLAPGHVYVARGGTDMVVARASGGELVARPVPESCAYAWHPSVSRLVESAMQVVDPSQLIGVLLTGMGDDGAQPMAELRRRGGRTVAESRETAVVYGMPQELVARNGATVQLPCDRIASQLCQWLGV</sequence>
<evidence type="ECO:0000256" key="6">
    <source>
        <dbReference type="HAMAP-Rule" id="MF_00099"/>
    </source>
</evidence>
<comment type="domain">
    <text evidence="6">Contains a C-terminal catalytic domain, and an N-terminal region which modulates catalytic activity.</text>
</comment>
<keyword evidence="2 6" id="KW-0145">Chemotaxis</keyword>
<protein>
    <recommendedName>
        <fullName evidence="6">Protein-glutamate methylesterase/protein-glutamine glutaminase</fullName>
        <ecNumber evidence="6">3.1.1.61</ecNumber>
        <ecNumber evidence="6">3.5.1.44</ecNumber>
    </recommendedName>
</protein>
<comment type="subcellular location">
    <subcellularLocation>
        <location evidence="6">Cytoplasm</location>
    </subcellularLocation>
</comment>
<accession>A0ABP8L801</accession>